<organism evidence="3 4">
    <name type="scientific">Solirubrobacter ginsenosidimutans</name>
    <dbReference type="NCBI Taxonomy" id="490573"/>
    <lineage>
        <taxon>Bacteria</taxon>
        <taxon>Bacillati</taxon>
        <taxon>Actinomycetota</taxon>
        <taxon>Thermoleophilia</taxon>
        <taxon>Solirubrobacterales</taxon>
        <taxon>Solirubrobacteraceae</taxon>
        <taxon>Solirubrobacter</taxon>
    </lineage>
</organism>
<evidence type="ECO:0000259" key="2">
    <source>
        <dbReference type="PROSITE" id="PS50006"/>
    </source>
</evidence>
<dbReference type="SMART" id="SM00240">
    <property type="entry name" value="FHA"/>
    <property type="match status" value="1"/>
</dbReference>
<comment type="caution">
    <text evidence="3">The sequence shown here is derived from an EMBL/GenBank/DDBJ whole genome shotgun (WGS) entry which is preliminary data.</text>
</comment>
<proteinExistence type="predicted"/>
<sequence>MRLSPRTTRHAVVDGAPAAGRYLEADDTLVPVMGTVTRLGRSLSADIEIDEPSVSRRHALIVRQDGQTYLLDDGSRNGTWHNGIRVDRAVLSDGDTIDLGTARLSYVEVVETETEDLRLIAA</sequence>
<dbReference type="Pfam" id="PF00498">
    <property type="entry name" value="FHA"/>
    <property type="match status" value="1"/>
</dbReference>
<dbReference type="RefSeq" id="WP_270045170.1">
    <property type="nucleotide sequence ID" value="NZ_JAPDOD010000054.1"/>
</dbReference>
<dbReference type="InterPro" id="IPR008984">
    <property type="entry name" value="SMAD_FHA_dom_sf"/>
</dbReference>
<evidence type="ECO:0000256" key="1">
    <source>
        <dbReference type="ARBA" id="ARBA00022553"/>
    </source>
</evidence>
<dbReference type="InterPro" id="IPR050923">
    <property type="entry name" value="Cell_Proc_Reg/RNA_Proc"/>
</dbReference>
<reference evidence="3" key="1">
    <citation type="submission" date="2022-10" db="EMBL/GenBank/DDBJ databases">
        <title>The WGS of Solirubrobacter ginsenosidimutans DSM 21036.</title>
        <authorList>
            <person name="Jiang Z."/>
        </authorList>
    </citation>
    <scope>NUCLEOTIDE SEQUENCE</scope>
    <source>
        <strain evidence="3">DSM 21036</strain>
    </source>
</reference>
<dbReference type="Gene3D" id="2.60.200.20">
    <property type="match status" value="1"/>
</dbReference>
<dbReference type="Proteomes" id="UP001149140">
    <property type="component" value="Unassembled WGS sequence"/>
</dbReference>
<gene>
    <name evidence="3" type="ORF">OM076_36920</name>
</gene>
<evidence type="ECO:0000313" key="4">
    <source>
        <dbReference type="Proteomes" id="UP001149140"/>
    </source>
</evidence>
<feature type="domain" description="FHA" evidence="2">
    <location>
        <begin position="37"/>
        <end position="86"/>
    </location>
</feature>
<protein>
    <submittedName>
        <fullName evidence="3">FHA domain-containing protein</fullName>
    </submittedName>
</protein>
<dbReference type="SUPFAM" id="SSF49879">
    <property type="entry name" value="SMAD/FHA domain"/>
    <property type="match status" value="1"/>
</dbReference>
<dbReference type="EMBL" id="JAPDOD010000054">
    <property type="protein sequence ID" value="MDA0165907.1"/>
    <property type="molecule type" value="Genomic_DNA"/>
</dbReference>
<dbReference type="CDD" id="cd00060">
    <property type="entry name" value="FHA"/>
    <property type="match status" value="1"/>
</dbReference>
<keyword evidence="4" id="KW-1185">Reference proteome</keyword>
<evidence type="ECO:0000313" key="3">
    <source>
        <dbReference type="EMBL" id="MDA0165907.1"/>
    </source>
</evidence>
<dbReference type="PANTHER" id="PTHR23308">
    <property type="entry name" value="NUCLEAR INHIBITOR OF PROTEIN PHOSPHATASE-1"/>
    <property type="match status" value="1"/>
</dbReference>
<keyword evidence="1" id="KW-0597">Phosphoprotein</keyword>
<name>A0A9X3N374_9ACTN</name>
<dbReference type="PROSITE" id="PS50006">
    <property type="entry name" value="FHA_DOMAIN"/>
    <property type="match status" value="1"/>
</dbReference>
<accession>A0A9X3N374</accession>
<dbReference type="InterPro" id="IPR000253">
    <property type="entry name" value="FHA_dom"/>
</dbReference>
<dbReference type="AlphaFoldDB" id="A0A9X3N374"/>